<accession>A0AA36NDF5</accession>
<dbReference type="AlphaFoldDB" id="A0AA36NDF5"/>
<keyword evidence="1" id="KW-0472">Membrane</keyword>
<keyword evidence="1" id="KW-1133">Transmembrane helix</keyword>
<keyword evidence="1" id="KW-0812">Transmembrane</keyword>
<name>A0AA36NDF5_9DINO</name>
<gene>
    <name evidence="2" type="ORF">EVOR1521_LOCUS22883</name>
</gene>
<feature type="transmembrane region" description="Helical" evidence="1">
    <location>
        <begin position="12"/>
        <end position="31"/>
    </location>
</feature>
<comment type="caution">
    <text evidence="2">The sequence shown here is derived from an EMBL/GenBank/DDBJ whole genome shotgun (WGS) entry which is preliminary data.</text>
</comment>
<keyword evidence="3" id="KW-1185">Reference proteome</keyword>
<sequence>MMTQFTDDSDPTALIVISGVLMIVGLFRVFYSIFSSVRYISGQVLKSAESMILDIQAA</sequence>
<protein>
    <submittedName>
        <fullName evidence="2">Uncharacterized protein</fullName>
    </submittedName>
</protein>
<organism evidence="2 3">
    <name type="scientific">Effrenium voratum</name>
    <dbReference type="NCBI Taxonomy" id="2562239"/>
    <lineage>
        <taxon>Eukaryota</taxon>
        <taxon>Sar</taxon>
        <taxon>Alveolata</taxon>
        <taxon>Dinophyceae</taxon>
        <taxon>Suessiales</taxon>
        <taxon>Symbiodiniaceae</taxon>
        <taxon>Effrenium</taxon>
    </lineage>
</organism>
<evidence type="ECO:0000256" key="1">
    <source>
        <dbReference type="SAM" id="Phobius"/>
    </source>
</evidence>
<proteinExistence type="predicted"/>
<reference evidence="2" key="1">
    <citation type="submission" date="2023-08" db="EMBL/GenBank/DDBJ databases">
        <authorList>
            <person name="Chen Y."/>
            <person name="Shah S."/>
            <person name="Dougan E. K."/>
            <person name="Thang M."/>
            <person name="Chan C."/>
        </authorList>
    </citation>
    <scope>NUCLEOTIDE SEQUENCE</scope>
</reference>
<evidence type="ECO:0000313" key="2">
    <source>
        <dbReference type="EMBL" id="CAJ1399336.1"/>
    </source>
</evidence>
<dbReference type="EMBL" id="CAUJNA010003331">
    <property type="protein sequence ID" value="CAJ1399336.1"/>
    <property type="molecule type" value="Genomic_DNA"/>
</dbReference>
<evidence type="ECO:0000313" key="3">
    <source>
        <dbReference type="Proteomes" id="UP001178507"/>
    </source>
</evidence>
<dbReference type="Proteomes" id="UP001178507">
    <property type="component" value="Unassembled WGS sequence"/>
</dbReference>